<dbReference type="GO" id="GO:0003723">
    <property type="term" value="F:RNA binding"/>
    <property type="evidence" value="ECO:0007669"/>
    <property type="project" value="UniProtKB-KW"/>
</dbReference>
<evidence type="ECO:0000256" key="1">
    <source>
        <dbReference type="ARBA" id="ARBA00006110"/>
    </source>
</evidence>
<keyword evidence="3" id="KW-0175">Coiled coil</keyword>
<dbReference type="Pfam" id="PF00076">
    <property type="entry name" value="RRM_1"/>
    <property type="match status" value="1"/>
</dbReference>
<sequence>MRTSCTTLFVVNLSPYCNEDCLKRAFGNCGKVAKVWLQKTPSSGKPSGNTPSFYPSAPSVTGFKVALVFQKEASVHKALTLSVSESRVLFHEGSDDVVGMAKWCNEEYQSRFVNAEEVQKEVDAYMEDYDARLEEEKERAKAMEGVPDKKGWITVTKYGKRPVIPRNDAVNQKIASAEKKKHAQKELPNFYTFLVRESKMKRTAELHKKFEEDKRRISLMKASRHFRPV</sequence>
<dbReference type="SUPFAM" id="SSF54928">
    <property type="entry name" value="RNA-binding domain, RBD"/>
    <property type="match status" value="1"/>
</dbReference>
<dbReference type="InterPro" id="IPR000504">
    <property type="entry name" value="RRM_dom"/>
</dbReference>
<evidence type="ECO:0000313" key="6">
    <source>
        <dbReference type="EMBL" id="KAK8775374.1"/>
    </source>
</evidence>
<dbReference type="Pfam" id="PF12923">
    <property type="entry name" value="RRP7"/>
    <property type="match status" value="1"/>
</dbReference>
<accession>A0AAQ4EKV3</accession>
<keyword evidence="2" id="KW-0694">RNA-binding</keyword>
<organism evidence="6 7">
    <name type="scientific">Amblyomma americanum</name>
    <name type="common">Lone star tick</name>
    <dbReference type="NCBI Taxonomy" id="6943"/>
    <lineage>
        <taxon>Eukaryota</taxon>
        <taxon>Metazoa</taxon>
        <taxon>Ecdysozoa</taxon>
        <taxon>Arthropoda</taxon>
        <taxon>Chelicerata</taxon>
        <taxon>Arachnida</taxon>
        <taxon>Acari</taxon>
        <taxon>Parasitiformes</taxon>
        <taxon>Ixodida</taxon>
        <taxon>Ixodoidea</taxon>
        <taxon>Ixodidae</taxon>
        <taxon>Amblyomminae</taxon>
        <taxon>Amblyomma</taxon>
    </lineage>
</organism>
<dbReference type="GO" id="GO:0034456">
    <property type="term" value="C:UTP-C complex"/>
    <property type="evidence" value="ECO:0007669"/>
    <property type="project" value="TreeGrafter"/>
</dbReference>
<dbReference type="GO" id="GO:0032545">
    <property type="term" value="C:CURI complex"/>
    <property type="evidence" value="ECO:0007669"/>
    <property type="project" value="TreeGrafter"/>
</dbReference>
<dbReference type="CDD" id="cd12294">
    <property type="entry name" value="RRM_Rrp7A"/>
    <property type="match status" value="1"/>
</dbReference>
<dbReference type="InterPro" id="IPR024326">
    <property type="entry name" value="RRP7_C"/>
</dbReference>
<feature type="domain" description="Ribosomal RNA-processing protein 7 C-terminal" evidence="5">
    <location>
        <begin position="110"/>
        <end position="228"/>
    </location>
</feature>
<dbReference type="InterPro" id="IPR034890">
    <property type="entry name" value="Rrp7A_RRM"/>
</dbReference>
<dbReference type="GO" id="GO:0006364">
    <property type="term" value="P:rRNA processing"/>
    <property type="evidence" value="ECO:0007669"/>
    <property type="project" value="TreeGrafter"/>
</dbReference>
<proteinExistence type="inferred from homology"/>
<dbReference type="InterPro" id="IPR012677">
    <property type="entry name" value="Nucleotide-bd_a/b_plait_sf"/>
</dbReference>
<evidence type="ECO:0000259" key="4">
    <source>
        <dbReference type="Pfam" id="PF00076"/>
    </source>
</evidence>
<dbReference type="PANTHER" id="PTHR13191:SF0">
    <property type="entry name" value="RIBOSOMAL RNA-PROCESSING PROTEIN 7 HOMOLOG A-RELATED"/>
    <property type="match status" value="1"/>
</dbReference>
<name>A0AAQ4EKV3_AMBAM</name>
<gene>
    <name evidence="6" type="ORF">V5799_031282</name>
</gene>
<comment type="similarity">
    <text evidence="1">Belongs to the RRP7 family.</text>
</comment>
<dbReference type="EMBL" id="JARKHS020014206">
    <property type="protein sequence ID" value="KAK8775374.1"/>
    <property type="molecule type" value="Genomic_DNA"/>
</dbReference>
<comment type="caution">
    <text evidence="6">The sequence shown here is derived from an EMBL/GenBank/DDBJ whole genome shotgun (WGS) entry which is preliminary data.</text>
</comment>
<dbReference type="AlphaFoldDB" id="A0AAQ4EKV3"/>
<dbReference type="Gene3D" id="6.10.250.1770">
    <property type="match status" value="1"/>
</dbReference>
<dbReference type="Proteomes" id="UP001321473">
    <property type="component" value="Unassembled WGS sequence"/>
</dbReference>
<dbReference type="Gene3D" id="3.30.70.330">
    <property type="match status" value="1"/>
</dbReference>
<evidence type="ECO:0000256" key="3">
    <source>
        <dbReference type="SAM" id="Coils"/>
    </source>
</evidence>
<dbReference type="InterPro" id="IPR040446">
    <property type="entry name" value="RRP7"/>
</dbReference>
<keyword evidence="7" id="KW-1185">Reference proteome</keyword>
<evidence type="ECO:0000313" key="7">
    <source>
        <dbReference type="Proteomes" id="UP001321473"/>
    </source>
</evidence>
<dbReference type="PANTHER" id="PTHR13191">
    <property type="entry name" value="RIBOSOMAL RNA PROCESSING PROTEIN 7-RELATED"/>
    <property type="match status" value="1"/>
</dbReference>
<dbReference type="CDD" id="cd12951">
    <property type="entry name" value="RRP7_Rrp7A"/>
    <property type="match status" value="1"/>
</dbReference>
<dbReference type="InterPro" id="IPR035979">
    <property type="entry name" value="RBD_domain_sf"/>
</dbReference>
<feature type="coiled-coil region" evidence="3">
    <location>
        <begin position="115"/>
        <end position="187"/>
    </location>
</feature>
<feature type="domain" description="RRM" evidence="4">
    <location>
        <begin position="8"/>
        <end position="47"/>
    </location>
</feature>
<evidence type="ECO:0000259" key="5">
    <source>
        <dbReference type="Pfam" id="PF12923"/>
    </source>
</evidence>
<protein>
    <submittedName>
        <fullName evidence="6">Uncharacterized protein</fullName>
    </submittedName>
</protein>
<dbReference type="GO" id="GO:0000028">
    <property type="term" value="P:ribosomal small subunit assembly"/>
    <property type="evidence" value="ECO:0007669"/>
    <property type="project" value="TreeGrafter"/>
</dbReference>
<evidence type="ECO:0000256" key="2">
    <source>
        <dbReference type="ARBA" id="ARBA00022884"/>
    </source>
</evidence>
<reference evidence="6 7" key="1">
    <citation type="journal article" date="2023" name="Arcadia Sci">
        <title>De novo assembly of a long-read Amblyomma americanum tick genome.</title>
        <authorList>
            <person name="Chou S."/>
            <person name="Poskanzer K.E."/>
            <person name="Rollins M."/>
            <person name="Thuy-Boun P.S."/>
        </authorList>
    </citation>
    <scope>NUCLEOTIDE SEQUENCE [LARGE SCALE GENOMIC DNA]</scope>
    <source>
        <strain evidence="6">F_SG_1</strain>
        <tissue evidence="6">Salivary glands</tissue>
    </source>
</reference>